<evidence type="ECO:0000313" key="1">
    <source>
        <dbReference type="EMBL" id="PLP34587.1"/>
    </source>
</evidence>
<dbReference type="Proteomes" id="UP000234473">
    <property type="component" value="Unassembled WGS sequence"/>
</dbReference>
<protein>
    <submittedName>
        <fullName evidence="1">TraK family protein</fullName>
    </submittedName>
</protein>
<name>A0A2N5A2S0_KLEVA</name>
<comment type="caution">
    <text evidence="1">The sequence shown here is derived from an EMBL/GenBank/DDBJ whole genome shotgun (WGS) entry which is preliminary data.</text>
</comment>
<gene>
    <name evidence="1" type="ORF">CWM98_38175</name>
</gene>
<proteinExistence type="predicted"/>
<evidence type="ECO:0000313" key="2">
    <source>
        <dbReference type="Proteomes" id="UP000234473"/>
    </source>
</evidence>
<accession>A0A2N5A2S0</accession>
<dbReference type="EMBL" id="PICB01003369">
    <property type="protein sequence ID" value="PLP34587.1"/>
    <property type="molecule type" value="Genomic_DNA"/>
</dbReference>
<reference evidence="1 2" key="2">
    <citation type="submission" date="2018-01" db="EMBL/GenBank/DDBJ databases">
        <title>Genomic study of Klebsiella pneumoniae.</title>
        <authorList>
            <person name="Yang Y."/>
            <person name="Bicalho R."/>
        </authorList>
    </citation>
    <scope>NUCLEOTIDE SEQUENCE [LARGE SCALE GENOMIC DNA]</scope>
    <source>
        <strain evidence="1 2">A5</strain>
    </source>
</reference>
<organism evidence="1 2">
    <name type="scientific">Klebsiella variicola</name>
    <dbReference type="NCBI Taxonomy" id="244366"/>
    <lineage>
        <taxon>Bacteria</taxon>
        <taxon>Pseudomonadati</taxon>
        <taxon>Pseudomonadota</taxon>
        <taxon>Gammaproteobacteria</taxon>
        <taxon>Enterobacterales</taxon>
        <taxon>Enterobacteriaceae</taxon>
        <taxon>Klebsiella/Raoultella group</taxon>
        <taxon>Klebsiella</taxon>
        <taxon>Klebsiella pneumoniae complex</taxon>
    </lineage>
</organism>
<reference evidence="1 2" key="1">
    <citation type="submission" date="2017-11" db="EMBL/GenBank/DDBJ databases">
        <authorList>
            <person name="Han C.G."/>
        </authorList>
    </citation>
    <scope>NUCLEOTIDE SEQUENCE [LARGE SCALE GENOMIC DNA]</scope>
    <source>
        <strain evidence="1 2">A5</strain>
    </source>
</reference>
<sequence length="61" mass="7000">TLTYPSVVDDQKCITPGVIATAIFDKAFLQPGEKTELYILRDKLYQERESRVTKRPSLINE</sequence>
<feature type="non-terminal residue" evidence="1">
    <location>
        <position position="1"/>
    </location>
</feature>
<dbReference type="AlphaFoldDB" id="A0A2N5A2S0"/>